<dbReference type="InterPro" id="IPR038436">
    <property type="entry name" value="Effector_NleG_sf"/>
</dbReference>
<accession>A0A765XAR0</accession>
<dbReference type="GO" id="GO:0004842">
    <property type="term" value="F:ubiquitin-protein transferase activity"/>
    <property type="evidence" value="ECO:0007669"/>
    <property type="project" value="InterPro"/>
</dbReference>
<dbReference type="InterPro" id="IPR010489">
    <property type="entry name" value="Effector_NleG"/>
</dbReference>
<dbReference type="EMBL" id="DAAYTU010000023">
    <property type="protein sequence ID" value="HAG5771798.1"/>
    <property type="molecule type" value="Genomic_DNA"/>
</dbReference>
<comment type="caution">
    <text evidence="1">The sequence shown here is derived from an EMBL/GenBank/DDBJ whole genome shotgun (WGS) entry which is preliminary data.</text>
</comment>
<name>A0A765XAR0_ECOLX</name>
<dbReference type="Gene3D" id="3.30.40.80">
    <property type="entry name" value="Effector protein NleG"/>
    <property type="match status" value="1"/>
</dbReference>
<dbReference type="Pfam" id="PF06416">
    <property type="entry name" value="T3SS_NleG"/>
    <property type="match status" value="1"/>
</dbReference>
<organism evidence="1">
    <name type="scientific">Escherichia coli</name>
    <dbReference type="NCBI Taxonomy" id="562"/>
    <lineage>
        <taxon>Bacteria</taxon>
        <taxon>Pseudomonadati</taxon>
        <taxon>Pseudomonadota</taxon>
        <taxon>Gammaproteobacteria</taxon>
        <taxon>Enterobacterales</taxon>
        <taxon>Enterobacteriaceae</taxon>
        <taxon>Escherichia</taxon>
    </lineage>
</organism>
<evidence type="ECO:0000313" key="1">
    <source>
        <dbReference type="EMBL" id="HAG5771798.1"/>
    </source>
</evidence>
<dbReference type="GO" id="GO:0044403">
    <property type="term" value="P:biological process involved in symbiotic interaction"/>
    <property type="evidence" value="ECO:0007669"/>
    <property type="project" value="InterPro"/>
</dbReference>
<protein>
    <submittedName>
        <fullName evidence="1">DUF1076 domain-containing protein</fullName>
    </submittedName>
</protein>
<reference evidence="1" key="2">
    <citation type="submission" date="2020-02" db="EMBL/GenBank/DDBJ databases">
        <authorList>
            <consortium name="NCBI Pathogen Detection Project"/>
        </authorList>
    </citation>
    <scope>NUCLEOTIDE SEQUENCE</scope>
    <source>
        <strain evidence="1">1839</strain>
    </source>
</reference>
<gene>
    <name evidence="1" type="ORF">GGB84_003525</name>
</gene>
<proteinExistence type="predicted"/>
<dbReference type="AlphaFoldDB" id="A0A765XAR0"/>
<reference evidence="1" key="1">
    <citation type="journal article" date="2018" name="Genome Biol.">
        <title>SKESA: strategic k-mer extension for scrupulous assemblies.</title>
        <authorList>
            <person name="Souvorov A."/>
            <person name="Agarwala R."/>
            <person name="Lipman D.J."/>
        </authorList>
    </citation>
    <scope>NUCLEOTIDE SEQUENCE [LARGE SCALE GENOMIC DNA]</scope>
    <source>
        <strain evidence="1">1839</strain>
    </source>
</reference>
<sequence length="214" mass="23762">MPVDLTSYILPQFNVLRSIPQETLSEIRNQSASGEAQIRLGDLMVSIRPMSIEGFFIGSINQSGLDENSLQIAFNYIEFLERGLNRGGFSSREVEIFRGIEIHNNISLFSKNQSGSVLDKIEACAFNVESAELNAPENSRTCPVTLCEPETGVFMKNSHSSDVCTLYDKSALIHLIDMDAPHPLSRESITASMIIGKDECYFSPGRESFILKES</sequence>